<evidence type="ECO:0000259" key="2">
    <source>
        <dbReference type="Pfam" id="PF03807"/>
    </source>
</evidence>
<dbReference type="PANTHER" id="PTHR14239">
    <property type="entry name" value="DUDULIN-RELATED"/>
    <property type="match status" value="1"/>
</dbReference>
<dbReference type="Pfam" id="PF03807">
    <property type="entry name" value="F420_oxidored"/>
    <property type="match status" value="1"/>
</dbReference>
<evidence type="ECO:0000313" key="3">
    <source>
        <dbReference type="EMBL" id="OTN75686.1"/>
    </source>
</evidence>
<dbReference type="GO" id="GO:0008823">
    <property type="term" value="F:cupric reductase (NADH) activity"/>
    <property type="evidence" value="ECO:0007669"/>
    <property type="project" value="TreeGrafter"/>
</dbReference>
<dbReference type="Proteomes" id="UP000195043">
    <property type="component" value="Unassembled WGS sequence"/>
</dbReference>
<dbReference type="STRING" id="1834191.A5886_000761"/>
<dbReference type="InterPro" id="IPR028939">
    <property type="entry name" value="P5C_Rdtase_cat_N"/>
</dbReference>
<accession>A0A242A3S7</accession>
<dbReference type="Gene3D" id="3.40.50.720">
    <property type="entry name" value="NAD(P)-binding Rossmann-like Domain"/>
    <property type="match status" value="1"/>
</dbReference>
<dbReference type="AlphaFoldDB" id="A0A242A3S7"/>
<dbReference type="PANTHER" id="PTHR14239:SF0">
    <property type="entry name" value="F420-DEPENDENT NADP REDUCTASE"/>
    <property type="match status" value="1"/>
</dbReference>
<dbReference type="InterPro" id="IPR051267">
    <property type="entry name" value="STEAP_metalloreductase"/>
</dbReference>
<gene>
    <name evidence="3" type="ORF">A5886_000761</name>
</gene>
<feature type="domain" description="Pyrroline-5-carboxylate reductase catalytic N-terminal" evidence="2">
    <location>
        <begin position="5"/>
        <end position="94"/>
    </location>
</feature>
<protein>
    <recommendedName>
        <fullName evidence="2">Pyrroline-5-carboxylate reductase catalytic N-terminal domain-containing protein</fullName>
    </recommendedName>
</protein>
<keyword evidence="1" id="KW-0560">Oxidoreductase</keyword>
<dbReference type="GO" id="GO:0052851">
    <property type="term" value="F:ferric-chelate reductase (NADPH) activity"/>
    <property type="evidence" value="ECO:0007669"/>
    <property type="project" value="TreeGrafter"/>
</dbReference>
<comment type="caution">
    <text evidence="3">The sequence shown here is derived from an EMBL/GenBank/DDBJ whole genome shotgun (WGS) entry which is preliminary data.</text>
</comment>
<reference evidence="3 4" key="1">
    <citation type="submission" date="2017-05" db="EMBL/GenBank/DDBJ databases">
        <title>The Genome Sequence of Enterococcus sp. 8G7_MSG3316.</title>
        <authorList>
            <consortium name="The Broad Institute Genomics Platform"/>
            <consortium name="The Broad Institute Genomic Center for Infectious Diseases"/>
            <person name="Earl A."/>
            <person name="Manson A."/>
            <person name="Schwartman J."/>
            <person name="Gilmore M."/>
            <person name="Abouelleil A."/>
            <person name="Cao P."/>
            <person name="Chapman S."/>
            <person name="Cusick C."/>
            <person name="Shea T."/>
            <person name="Young S."/>
            <person name="Neafsey D."/>
            <person name="Nusbaum C."/>
            <person name="Birren B."/>
        </authorList>
    </citation>
    <scope>NUCLEOTIDE SEQUENCE [LARGE SCALE GENOMIC DNA]</scope>
    <source>
        <strain evidence="3 4">8G7_MSG3316</strain>
    </source>
</reference>
<keyword evidence="4" id="KW-1185">Reference proteome</keyword>
<name>A0A242A3S7_9ENTE</name>
<dbReference type="InterPro" id="IPR036291">
    <property type="entry name" value="NAD(P)-bd_dom_sf"/>
</dbReference>
<dbReference type="GO" id="GO:0015677">
    <property type="term" value="P:copper ion import"/>
    <property type="evidence" value="ECO:0007669"/>
    <property type="project" value="TreeGrafter"/>
</dbReference>
<proteinExistence type="predicted"/>
<sequence length="227" mass="24436">MAKQTIGILGAGKLGLALANIGAQSGYEVLIASRKPAEQLALPVSILAPGAKPLSAEEMIAETDIIVLAIPLSKYQELPPIALKGKIIIDAMNYWWEVDGKDKVFSTIDATSSERVQAYFSDSQVVKAFNHMGYHDIQAVSSYSIDTERKAIAVAGDQPEAVEKVARIIEDFGFTPLVIGPLANGIMLEPGSPLFGANETASKLQQLMDDFADSDKGHDFFAQRVNQ</sequence>
<dbReference type="SUPFAM" id="SSF51735">
    <property type="entry name" value="NAD(P)-binding Rossmann-fold domains"/>
    <property type="match status" value="1"/>
</dbReference>
<dbReference type="GO" id="GO:0005886">
    <property type="term" value="C:plasma membrane"/>
    <property type="evidence" value="ECO:0007669"/>
    <property type="project" value="TreeGrafter"/>
</dbReference>
<evidence type="ECO:0000313" key="4">
    <source>
        <dbReference type="Proteomes" id="UP000195043"/>
    </source>
</evidence>
<evidence type="ECO:0000256" key="1">
    <source>
        <dbReference type="ARBA" id="ARBA00023002"/>
    </source>
</evidence>
<dbReference type="OrthoDB" id="1523398at2"/>
<dbReference type="RefSeq" id="WP_086273717.1">
    <property type="nucleotide sequence ID" value="NZ_NGKU01000001.1"/>
</dbReference>
<organism evidence="3 4">
    <name type="scientific">Candidatus Enterococcus testudinis</name>
    <dbReference type="NCBI Taxonomy" id="1834191"/>
    <lineage>
        <taxon>Bacteria</taxon>
        <taxon>Bacillati</taxon>
        <taxon>Bacillota</taxon>
        <taxon>Bacilli</taxon>
        <taxon>Lactobacillales</taxon>
        <taxon>Enterococcaceae</taxon>
        <taxon>Enterococcus</taxon>
    </lineage>
</organism>
<dbReference type="EMBL" id="NGKU01000001">
    <property type="protein sequence ID" value="OTN75686.1"/>
    <property type="molecule type" value="Genomic_DNA"/>
</dbReference>